<reference evidence="1 2" key="1">
    <citation type="submission" date="2015-01" db="EMBL/GenBank/DDBJ databases">
        <title>Evolution of Trichinella species and genotypes.</title>
        <authorList>
            <person name="Korhonen P.K."/>
            <person name="Edoardo P."/>
            <person name="Giuseppe L.R."/>
            <person name="Gasser R.B."/>
        </authorList>
    </citation>
    <scope>NUCLEOTIDE SEQUENCE [LARGE SCALE GENOMIC DNA]</scope>
    <source>
        <strain evidence="1">ISS3</strain>
    </source>
</reference>
<keyword evidence="2" id="KW-1185">Reference proteome</keyword>
<name>A0A0V0Z984_TRISP</name>
<dbReference type="InParanoid" id="A0A0V0Z984"/>
<dbReference type="EMBL" id="JYDH01002621">
    <property type="protein sequence ID" value="KRY08618.1"/>
    <property type="molecule type" value="Genomic_DNA"/>
</dbReference>
<organism evidence="1 2">
    <name type="scientific">Trichinella spiralis</name>
    <name type="common">Trichina worm</name>
    <dbReference type="NCBI Taxonomy" id="6334"/>
    <lineage>
        <taxon>Eukaryota</taxon>
        <taxon>Metazoa</taxon>
        <taxon>Ecdysozoa</taxon>
        <taxon>Nematoda</taxon>
        <taxon>Enoplea</taxon>
        <taxon>Dorylaimia</taxon>
        <taxon>Trichinellida</taxon>
        <taxon>Trichinellidae</taxon>
        <taxon>Trichinella</taxon>
    </lineage>
</organism>
<dbReference type="AlphaFoldDB" id="A0A0V0Z984"/>
<sequence>MQSISKSVATTTKSSLLKMLKFQIKIRKKQFVEIVWLNLFASLMGAFSGPVEADYEQVSDVMPQ</sequence>
<accession>A0A0V0Z984</accession>
<comment type="caution">
    <text evidence="1">The sequence shown here is derived from an EMBL/GenBank/DDBJ whole genome shotgun (WGS) entry which is preliminary data.</text>
</comment>
<dbReference type="Proteomes" id="UP000054776">
    <property type="component" value="Unassembled WGS sequence"/>
</dbReference>
<protein>
    <submittedName>
        <fullName evidence="1">Uncharacterized protein</fullName>
    </submittedName>
</protein>
<gene>
    <name evidence="1" type="ORF">T01_2235</name>
</gene>
<proteinExistence type="predicted"/>
<evidence type="ECO:0000313" key="2">
    <source>
        <dbReference type="Proteomes" id="UP000054776"/>
    </source>
</evidence>
<evidence type="ECO:0000313" key="1">
    <source>
        <dbReference type="EMBL" id="KRY08618.1"/>
    </source>
</evidence>